<protein>
    <submittedName>
        <fullName evidence="6">Putative B3 DNA binding domain protein</fullName>
    </submittedName>
</protein>
<proteinExistence type="predicted"/>
<dbReference type="InterPro" id="IPR015300">
    <property type="entry name" value="DNA-bd_pseudobarrel_sf"/>
</dbReference>
<dbReference type="GO" id="GO:0005634">
    <property type="term" value="C:nucleus"/>
    <property type="evidence" value="ECO:0007669"/>
    <property type="project" value="UniProtKB-SubCell"/>
</dbReference>
<organism evidence="6">
    <name type="scientific">Triticum aestivum</name>
    <name type="common">Wheat</name>
    <dbReference type="NCBI Taxonomy" id="4565"/>
    <lineage>
        <taxon>Eukaryota</taxon>
        <taxon>Viridiplantae</taxon>
        <taxon>Streptophyta</taxon>
        <taxon>Embryophyta</taxon>
        <taxon>Tracheophyta</taxon>
        <taxon>Spermatophyta</taxon>
        <taxon>Magnoliopsida</taxon>
        <taxon>Liliopsida</taxon>
        <taxon>Poales</taxon>
        <taxon>Poaceae</taxon>
        <taxon>BOP clade</taxon>
        <taxon>Pooideae</taxon>
        <taxon>Triticodae</taxon>
        <taxon>Triticeae</taxon>
        <taxon>Triticinae</taxon>
        <taxon>Triticum</taxon>
    </lineage>
</organism>
<reference evidence="6" key="1">
    <citation type="journal article" date="2016" name="Theor. Appl. Genet.">
        <title>Suppressed recombination and unique candidate genes in the divergent haplotype encoding Fhb1, a major Fusarium head blight resistance locus in wheat.</title>
        <authorList>
            <person name="Schweiger W."/>
            <person name="Steiner B."/>
            <person name="Vautrin S."/>
            <person name="Nussbaumer T."/>
            <person name="Siegwart G."/>
            <person name="Zamini M."/>
            <person name="Jungreithmeier F."/>
            <person name="Gratl V."/>
            <person name="Lemmens M."/>
            <person name="Mayer K.F."/>
            <person name="Berges H."/>
            <person name="Adam G."/>
            <person name="Buerstmayr H."/>
        </authorList>
    </citation>
    <scope>NUCLEOTIDE SEQUENCE</scope>
    <source>
        <tissue evidence="6">Palea</tissue>
    </source>
</reference>
<gene>
    <name evidence="6" type="ORF">AEX81_00001</name>
</gene>
<accession>A0A172GYH5</accession>
<sequence length="301" mass="35281">MAQYDLPYLPPTRRPCEPHPEVLQQFEVILDENCWSRMVSCYFYYFFQYVPCNVRAFLAEYIDERKKEARKLGKEQVEPALFTHEGRSYNALLKHRPNYTKFCGGEWNTFADDYELCAGDHIEFEPPDEGLNLKIQTYRDDKRLLPLPHVALDDLSSEDFDHVHCCVYSKDIELTYDQTRFFLQRLFGDTFICCRPFVHVLTPTNTKDCVMKIPRSVVSTLKRWVDMPTNGRVTLEAPDEPTHVITPSSYYICKNDGRMVIEKSSFRDFISAASFVEKNVVLITFKELHDRSVSIIIQRIL</sequence>
<keyword evidence="4" id="KW-0804">Transcription</keyword>
<evidence type="ECO:0000256" key="2">
    <source>
        <dbReference type="ARBA" id="ARBA00023015"/>
    </source>
</evidence>
<evidence type="ECO:0000256" key="4">
    <source>
        <dbReference type="ARBA" id="ARBA00023163"/>
    </source>
</evidence>
<dbReference type="AlphaFoldDB" id="A0A172GYH5"/>
<comment type="subcellular location">
    <subcellularLocation>
        <location evidence="1">Nucleus</location>
    </subcellularLocation>
</comment>
<keyword evidence="3" id="KW-0238">DNA-binding</keyword>
<dbReference type="EMBL" id="KU641029">
    <property type="protein sequence ID" value="AML47749.1"/>
    <property type="molecule type" value="Genomic_DNA"/>
</dbReference>
<evidence type="ECO:0000256" key="5">
    <source>
        <dbReference type="ARBA" id="ARBA00023242"/>
    </source>
</evidence>
<keyword evidence="5" id="KW-0539">Nucleus</keyword>
<evidence type="ECO:0000256" key="3">
    <source>
        <dbReference type="ARBA" id="ARBA00023125"/>
    </source>
</evidence>
<dbReference type="GO" id="GO:0003677">
    <property type="term" value="F:DNA binding"/>
    <property type="evidence" value="ECO:0007669"/>
    <property type="project" value="UniProtKB-KW"/>
</dbReference>
<evidence type="ECO:0000256" key="1">
    <source>
        <dbReference type="ARBA" id="ARBA00004123"/>
    </source>
</evidence>
<name>A0A172GYH5_WHEAT</name>
<dbReference type="SUPFAM" id="SSF101936">
    <property type="entry name" value="DNA-binding pseudobarrel domain"/>
    <property type="match status" value="2"/>
</dbReference>
<evidence type="ECO:0000313" key="6">
    <source>
        <dbReference type="EMBL" id="AML47749.1"/>
    </source>
</evidence>
<keyword evidence="2" id="KW-0805">Transcription regulation</keyword>